<dbReference type="Proteomes" id="UP001164746">
    <property type="component" value="Chromosome 5"/>
</dbReference>
<dbReference type="InterPro" id="IPR007110">
    <property type="entry name" value="Ig-like_dom"/>
</dbReference>
<feature type="domain" description="Ig-like" evidence="1">
    <location>
        <begin position="60"/>
        <end position="144"/>
    </location>
</feature>
<reference evidence="2" key="1">
    <citation type="submission" date="2022-11" db="EMBL/GenBank/DDBJ databases">
        <title>Centuries of genome instability and evolution in soft-shell clam transmissible cancer (bioRxiv).</title>
        <authorList>
            <person name="Hart S.F.M."/>
            <person name="Yonemitsu M.A."/>
            <person name="Giersch R.M."/>
            <person name="Beal B.F."/>
            <person name="Arriagada G."/>
            <person name="Davis B.W."/>
            <person name="Ostrander E.A."/>
            <person name="Goff S.P."/>
            <person name="Metzger M.J."/>
        </authorList>
    </citation>
    <scope>NUCLEOTIDE SEQUENCE</scope>
    <source>
        <strain evidence="2">MELC-2E11</strain>
        <tissue evidence="2">Siphon/mantle</tissue>
    </source>
</reference>
<sequence>GPDTASISQSTVGKTVNENQPISTISCSASCYPTCTYSWRKTTLVPSSASDNHNVALDRPDTATLGVPSKYTAMEGHTLMNVTCSSVCLPGCSYNWRNVTNNAIVSRNRSLTVGPIDRYMTDTYRCDVDNIYSAYNKTARSELE</sequence>
<feature type="non-terminal residue" evidence="2">
    <location>
        <position position="1"/>
    </location>
</feature>
<evidence type="ECO:0000313" key="3">
    <source>
        <dbReference type="Proteomes" id="UP001164746"/>
    </source>
</evidence>
<gene>
    <name evidence="2" type="ORF">MAR_021078</name>
</gene>
<proteinExistence type="predicted"/>
<dbReference type="PROSITE" id="PS50835">
    <property type="entry name" value="IG_LIKE"/>
    <property type="match status" value="1"/>
</dbReference>
<accession>A0ABY7E984</accession>
<protein>
    <recommendedName>
        <fullName evidence="1">Ig-like domain-containing protein</fullName>
    </recommendedName>
</protein>
<name>A0ABY7E984_MYAAR</name>
<keyword evidence="3" id="KW-1185">Reference proteome</keyword>
<dbReference type="EMBL" id="CP111016">
    <property type="protein sequence ID" value="WAR05709.1"/>
    <property type="molecule type" value="Genomic_DNA"/>
</dbReference>
<organism evidence="2 3">
    <name type="scientific">Mya arenaria</name>
    <name type="common">Soft-shell clam</name>
    <dbReference type="NCBI Taxonomy" id="6604"/>
    <lineage>
        <taxon>Eukaryota</taxon>
        <taxon>Metazoa</taxon>
        <taxon>Spiralia</taxon>
        <taxon>Lophotrochozoa</taxon>
        <taxon>Mollusca</taxon>
        <taxon>Bivalvia</taxon>
        <taxon>Autobranchia</taxon>
        <taxon>Heteroconchia</taxon>
        <taxon>Euheterodonta</taxon>
        <taxon>Imparidentia</taxon>
        <taxon>Neoheterodontei</taxon>
        <taxon>Myida</taxon>
        <taxon>Myoidea</taxon>
        <taxon>Myidae</taxon>
        <taxon>Mya</taxon>
    </lineage>
</organism>
<evidence type="ECO:0000313" key="2">
    <source>
        <dbReference type="EMBL" id="WAR05709.1"/>
    </source>
</evidence>
<evidence type="ECO:0000259" key="1">
    <source>
        <dbReference type="PROSITE" id="PS50835"/>
    </source>
</evidence>